<organism evidence="1">
    <name type="scientific">Dunaliella tertiolecta</name>
    <name type="common">Green alga</name>
    <dbReference type="NCBI Taxonomy" id="3047"/>
    <lineage>
        <taxon>Eukaryota</taxon>
        <taxon>Viridiplantae</taxon>
        <taxon>Chlorophyta</taxon>
        <taxon>core chlorophytes</taxon>
        <taxon>Chlorophyceae</taxon>
        <taxon>CS clade</taxon>
        <taxon>Chlamydomonadales</taxon>
        <taxon>Dunaliellaceae</taxon>
        <taxon>Dunaliella</taxon>
    </lineage>
</organism>
<dbReference type="EMBL" id="HBIP01026832">
    <property type="protein sequence ID" value="CAE0501133.1"/>
    <property type="molecule type" value="Transcribed_RNA"/>
</dbReference>
<proteinExistence type="predicted"/>
<sequence length="138" mass="15032">MPSFRACTLFDGCPLPARSPSASLQNLTSQHHETTQEQLKFKCTGHLVHVWQSTFFCQIGCKTAWATPPHATSSASLKILGHKIIFGMLRAESGHAHEWISSLEVQLATLMGSSCGDGHLPFANIHVKSGFSLIFADL</sequence>
<protein>
    <submittedName>
        <fullName evidence="1">Uncharacterized protein</fullName>
    </submittedName>
</protein>
<dbReference type="AlphaFoldDB" id="A0A7S3VQX7"/>
<reference evidence="1" key="1">
    <citation type="submission" date="2021-01" db="EMBL/GenBank/DDBJ databases">
        <authorList>
            <person name="Corre E."/>
            <person name="Pelletier E."/>
            <person name="Niang G."/>
            <person name="Scheremetjew M."/>
            <person name="Finn R."/>
            <person name="Kale V."/>
            <person name="Holt S."/>
            <person name="Cochrane G."/>
            <person name="Meng A."/>
            <person name="Brown T."/>
            <person name="Cohen L."/>
        </authorList>
    </citation>
    <scope>NUCLEOTIDE SEQUENCE</scope>
    <source>
        <strain evidence="1">CCMP1320</strain>
    </source>
</reference>
<accession>A0A7S3VQX7</accession>
<gene>
    <name evidence="1" type="ORF">DTER00134_LOCUS16206</name>
</gene>
<evidence type="ECO:0000313" key="1">
    <source>
        <dbReference type="EMBL" id="CAE0501133.1"/>
    </source>
</evidence>
<name>A0A7S3VQX7_DUNTE</name>